<feature type="active site" description="Tele-phosphohistidine intermediate" evidence="3">
    <location>
        <position position="9"/>
    </location>
</feature>
<dbReference type="GO" id="GO:0005737">
    <property type="term" value="C:cytoplasm"/>
    <property type="evidence" value="ECO:0007669"/>
    <property type="project" value="TreeGrafter"/>
</dbReference>
<evidence type="ECO:0000256" key="2">
    <source>
        <dbReference type="ARBA" id="ARBA00023235"/>
    </source>
</evidence>
<dbReference type="InterPro" id="IPR013078">
    <property type="entry name" value="His_Pase_superF_clade-1"/>
</dbReference>
<dbReference type="PANTHER" id="PTHR48100:SF1">
    <property type="entry name" value="HISTIDINE PHOSPHATASE FAMILY PROTEIN-RELATED"/>
    <property type="match status" value="1"/>
</dbReference>
<dbReference type="Proteomes" id="UP000317944">
    <property type="component" value="Unassembled WGS sequence"/>
</dbReference>
<keyword evidence="2" id="KW-0413">Isomerase</keyword>
<proteinExistence type="predicted"/>
<evidence type="ECO:0000256" key="1">
    <source>
        <dbReference type="ARBA" id="ARBA00023152"/>
    </source>
</evidence>
<feature type="binding site" evidence="4">
    <location>
        <begin position="8"/>
        <end position="15"/>
    </location>
    <ligand>
        <name>substrate</name>
    </ligand>
</feature>
<reference evidence="5 6" key="1">
    <citation type="submission" date="2018-03" db="EMBL/GenBank/DDBJ databases">
        <title>Aerobic endospore-forming bacteria genome sequencing and assembly.</title>
        <authorList>
            <person name="Cavalcante D.A."/>
            <person name="Driks A."/>
            <person name="Putonti C."/>
            <person name="De-Souza M.T."/>
        </authorList>
    </citation>
    <scope>NUCLEOTIDE SEQUENCE [LARGE SCALE GENOMIC DNA]</scope>
    <source>
        <strain evidence="5 6">SDF0037</strain>
    </source>
</reference>
<dbReference type="GO" id="GO:0016791">
    <property type="term" value="F:phosphatase activity"/>
    <property type="evidence" value="ECO:0007669"/>
    <property type="project" value="TreeGrafter"/>
</dbReference>
<dbReference type="InterPro" id="IPR050275">
    <property type="entry name" value="PGM_Phosphatase"/>
</dbReference>
<dbReference type="InterPro" id="IPR029033">
    <property type="entry name" value="His_PPase_superfam"/>
</dbReference>
<feature type="active site" description="Proton donor/acceptor" evidence="3">
    <location>
        <position position="82"/>
    </location>
</feature>
<name>A0A544U7V8_LYSSH</name>
<dbReference type="CDD" id="cd07067">
    <property type="entry name" value="HP_PGM_like"/>
    <property type="match status" value="1"/>
</dbReference>
<evidence type="ECO:0000256" key="3">
    <source>
        <dbReference type="PIRSR" id="PIRSR613078-1"/>
    </source>
</evidence>
<dbReference type="PANTHER" id="PTHR48100">
    <property type="entry name" value="BROAD-SPECIFICITY PHOSPHATASE YOR283W-RELATED"/>
    <property type="match status" value="1"/>
</dbReference>
<evidence type="ECO:0000256" key="4">
    <source>
        <dbReference type="PIRSR" id="PIRSR613078-2"/>
    </source>
</evidence>
<protein>
    <submittedName>
        <fullName evidence="5">Histidine phosphatase family protein</fullName>
    </submittedName>
</protein>
<accession>A0A544U7V8</accession>
<dbReference type="OrthoDB" id="9782128at2"/>
<sequence length="205" mass="23666">MTTFYLIRHGETMWNKEHRLQGWLDSPLSEDGILHAEKLRDHLKKCSFAAAYSSSSGRAKETMHILLDNRQLPIYYEDNLREIFLGDWQGKTVEDIMTIHRLDYELYTDYPGQFVATHTESFGTVTERAIFTLSKIAEKYPENNVLIVSHAVTIKCIINAILGRSINQLWAEPFINGTSVTIIEKVEQQWLVKDIGNIQHLQQEA</sequence>
<dbReference type="Pfam" id="PF00300">
    <property type="entry name" value="His_Phos_1"/>
    <property type="match status" value="1"/>
</dbReference>
<dbReference type="AlphaFoldDB" id="A0A544U7V8"/>
<feature type="binding site" evidence="4">
    <location>
        <position position="58"/>
    </location>
    <ligand>
        <name>substrate</name>
    </ligand>
</feature>
<dbReference type="InterPro" id="IPR001345">
    <property type="entry name" value="PG/BPGM_mutase_AS"/>
</dbReference>
<dbReference type="SUPFAM" id="SSF53254">
    <property type="entry name" value="Phosphoglycerate mutase-like"/>
    <property type="match status" value="1"/>
</dbReference>
<dbReference type="PROSITE" id="PS00175">
    <property type="entry name" value="PG_MUTASE"/>
    <property type="match status" value="1"/>
</dbReference>
<evidence type="ECO:0000313" key="5">
    <source>
        <dbReference type="EMBL" id="TQR27499.1"/>
    </source>
</evidence>
<comment type="caution">
    <text evidence="5">The sequence shown here is derived from an EMBL/GenBank/DDBJ whole genome shotgun (WGS) entry which is preliminary data.</text>
</comment>
<evidence type="ECO:0000313" key="6">
    <source>
        <dbReference type="Proteomes" id="UP000317944"/>
    </source>
</evidence>
<gene>
    <name evidence="5" type="ORF">C7Y47_23230</name>
</gene>
<dbReference type="SMART" id="SM00855">
    <property type="entry name" value="PGAM"/>
    <property type="match status" value="1"/>
</dbReference>
<dbReference type="RefSeq" id="WP_142510903.1">
    <property type="nucleotide sequence ID" value="NZ_SADV01000036.1"/>
</dbReference>
<dbReference type="EMBL" id="SADV01000036">
    <property type="protein sequence ID" value="TQR27499.1"/>
    <property type="molecule type" value="Genomic_DNA"/>
</dbReference>
<keyword evidence="1" id="KW-0324">Glycolysis</keyword>
<organism evidence="5 6">
    <name type="scientific">Lysinibacillus sphaericus</name>
    <name type="common">Bacillus sphaericus</name>
    <dbReference type="NCBI Taxonomy" id="1421"/>
    <lineage>
        <taxon>Bacteria</taxon>
        <taxon>Bacillati</taxon>
        <taxon>Bacillota</taxon>
        <taxon>Bacilli</taxon>
        <taxon>Bacillales</taxon>
        <taxon>Bacillaceae</taxon>
        <taxon>Lysinibacillus</taxon>
    </lineage>
</organism>
<dbReference type="Gene3D" id="3.40.50.1240">
    <property type="entry name" value="Phosphoglycerate mutase-like"/>
    <property type="match status" value="1"/>
</dbReference>